<organism evidence="2 3">
    <name type="scientific">Constantimarinum furrinae</name>
    <dbReference type="NCBI Taxonomy" id="2562285"/>
    <lineage>
        <taxon>Bacteria</taxon>
        <taxon>Pseudomonadati</taxon>
        <taxon>Bacteroidota</taxon>
        <taxon>Flavobacteriia</taxon>
        <taxon>Flavobacteriales</taxon>
        <taxon>Flavobacteriaceae</taxon>
        <taxon>Altibacter/Constantimarinum group</taxon>
        <taxon>Constantimarinum</taxon>
    </lineage>
</organism>
<accession>A0A7G8PX87</accession>
<proteinExistence type="predicted"/>
<dbReference type="CDD" id="cd00761">
    <property type="entry name" value="Glyco_tranf_GTA_type"/>
    <property type="match status" value="1"/>
</dbReference>
<dbReference type="EMBL" id="CP052909">
    <property type="protein sequence ID" value="QNJ98953.1"/>
    <property type="molecule type" value="Genomic_DNA"/>
</dbReference>
<protein>
    <submittedName>
        <fullName evidence="2">Glycosyltransferase EpsJ</fullName>
    </submittedName>
</protein>
<keyword evidence="3" id="KW-1185">Reference proteome</keyword>
<dbReference type="InterPro" id="IPR029044">
    <property type="entry name" value="Nucleotide-diphossugar_trans"/>
</dbReference>
<sequence length="305" mass="35286">MISVIIPLYNKQAYIAEAINSVLTQSFRDFELIIIDDGSTDGSLSIVEAFNEERIQLIKQVHSGVSEARNTGIKKAKYPWIALLDADDWWAPHFLNEIVGAMQKFPDQLIFASGRSRVFDTVTERYSNTLLPDDGETELLNYFQIISRYLPPMNSSNTVISKPLLLEKGLFRKEQQKHEDHDLWLRLTTDHPVVFVNRELSFYRKLEATSVVDFGYAASDFTVYLNTLKEVKGELTETDKGYFGTYINSFVTLTYLKYYGNYSRRERKAVINLIKKLVSAPQRMLFGFLKIVPFNVYPVLKYLRR</sequence>
<dbReference type="AlphaFoldDB" id="A0A7G8PX87"/>
<reference evidence="2 3" key="1">
    <citation type="submission" date="2020-04" db="EMBL/GenBank/DDBJ databases">
        <title>Genome sequence of Altibacter aquimarinus strain ALE3EI.</title>
        <authorList>
            <person name="Oh H.-M."/>
            <person name="Jang D."/>
        </authorList>
    </citation>
    <scope>NUCLEOTIDE SEQUENCE [LARGE SCALE GENOMIC DNA]</scope>
    <source>
        <strain evidence="2 3">ALE3EI</strain>
    </source>
</reference>
<evidence type="ECO:0000313" key="3">
    <source>
        <dbReference type="Proteomes" id="UP000515514"/>
    </source>
</evidence>
<dbReference type="RefSeq" id="WP_186989031.1">
    <property type="nucleotide sequence ID" value="NZ_CP052909.1"/>
</dbReference>
<feature type="domain" description="Glycosyltransferase 2-like" evidence="1">
    <location>
        <begin position="3"/>
        <end position="129"/>
    </location>
</feature>
<dbReference type="InterPro" id="IPR001173">
    <property type="entry name" value="Glyco_trans_2-like"/>
</dbReference>
<dbReference type="Pfam" id="PF00535">
    <property type="entry name" value="Glycos_transf_2"/>
    <property type="match status" value="1"/>
</dbReference>
<keyword evidence="2" id="KW-0808">Transferase</keyword>
<gene>
    <name evidence="2" type="ORF">ALE3EI_2415</name>
</gene>
<name>A0A7G8PX87_9FLAO</name>
<evidence type="ECO:0000313" key="2">
    <source>
        <dbReference type="EMBL" id="QNJ98953.1"/>
    </source>
</evidence>
<dbReference type="Gene3D" id="3.90.550.10">
    <property type="entry name" value="Spore Coat Polysaccharide Biosynthesis Protein SpsA, Chain A"/>
    <property type="match status" value="1"/>
</dbReference>
<dbReference type="KEGG" id="alti:ALE3EI_2415"/>
<dbReference type="SUPFAM" id="SSF53448">
    <property type="entry name" value="Nucleotide-diphospho-sugar transferases"/>
    <property type="match status" value="1"/>
</dbReference>
<evidence type="ECO:0000259" key="1">
    <source>
        <dbReference type="Pfam" id="PF00535"/>
    </source>
</evidence>
<dbReference type="PANTHER" id="PTHR43685:SF2">
    <property type="entry name" value="GLYCOSYLTRANSFERASE 2-LIKE DOMAIN-CONTAINING PROTEIN"/>
    <property type="match status" value="1"/>
</dbReference>
<dbReference type="PANTHER" id="PTHR43685">
    <property type="entry name" value="GLYCOSYLTRANSFERASE"/>
    <property type="match status" value="1"/>
</dbReference>
<dbReference type="Proteomes" id="UP000515514">
    <property type="component" value="Chromosome"/>
</dbReference>
<dbReference type="GO" id="GO:0016740">
    <property type="term" value="F:transferase activity"/>
    <property type="evidence" value="ECO:0007669"/>
    <property type="project" value="UniProtKB-KW"/>
</dbReference>
<dbReference type="InterPro" id="IPR050834">
    <property type="entry name" value="Glycosyltransf_2"/>
</dbReference>